<evidence type="ECO:0000313" key="8">
    <source>
        <dbReference type="EMBL" id="MST72751.1"/>
    </source>
</evidence>
<keyword evidence="4" id="KW-0808">Transferase</keyword>
<dbReference type="InterPro" id="IPR011055">
    <property type="entry name" value="Dup_hybrid_motif"/>
</dbReference>
<dbReference type="PANTHER" id="PTHR45008:SF1">
    <property type="entry name" value="PTS SYSTEM GLUCOSE-SPECIFIC EIIA COMPONENT"/>
    <property type="match status" value="1"/>
</dbReference>
<dbReference type="GO" id="GO:0005737">
    <property type="term" value="C:cytoplasm"/>
    <property type="evidence" value="ECO:0007669"/>
    <property type="project" value="UniProtKB-SubCell"/>
</dbReference>
<evidence type="ECO:0000256" key="6">
    <source>
        <dbReference type="ARBA" id="ARBA00022777"/>
    </source>
</evidence>
<evidence type="ECO:0000256" key="4">
    <source>
        <dbReference type="ARBA" id="ARBA00022679"/>
    </source>
</evidence>
<dbReference type="GO" id="GO:0009401">
    <property type="term" value="P:phosphoenolpyruvate-dependent sugar phosphotransferase system"/>
    <property type="evidence" value="ECO:0007669"/>
    <property type="project" value="UniProtKB-KW"/>
</dbReference>
<evidence type="ECO:0000259" key="7">
    <source>
        <dbReference type="PROSITE" id="PS51093"/>
    </source>
</evidence>
<dbReference type="Gene3D" id="2.70.70.10">
    <property type="entry name" value="Glucose Permease (Domain IIA)"/>
    <property type="match status" value="1"/>
</dbReference>
<evidence type="ECO:0000313" key="9">
    <source>
        <dbReference type="Proteomes" id="UP000469325"/>
    </source>
</evidence>
<dbReference type="PANTHER" id="PTHR45008">
    <property type="entry name" value="PTS SYSTEM GLUCOSE-SPECIFIC EIIA COMPONENT"/>
    <property type="match status" value="1"/>
</dbReference>
<keyword evidence="2" id="KW-0813">Transport</keyword>
<gene>
    <name evidence="8" type="ORF">FYJ68_06490</name>
</gene>
<evidence type="ECO:0000256" key="1">
    <source>
        <dbReference type="ARBA" id="ARBA00004496"/>
    </source>
</evidence>
<keyword evidence="9" id="KW-1185">Reference proteome</keyword>
<sequence>MPRWRSSPSWWTSSRRCCRRRQARGTTLRGLRDGSAAPRPSALLSCGCFCWFLGERCLLMAVADKSALGEDLPATDGSRPRPAGEVLLSPVSGMAMRMSDVDDPVFSSGMLGKGAAVEPSSGVVCSPADGTVSVVARAKHALCMTTKTGLDVLVHVGIDSVGLGGAPFDLLCDEGQVVRGGQPLMRTDLDAIRGAGVPATVMVVVMSTDDTSKVEGHLGPVAQGEELLRVI</sequence>
<keyword evidence="3 8" id="KW-0762">Sugar transport</keyword>
<dbReference type="InterPro" id="IPR001127">
    <property type="entry name" value="PTS_EIIA_1_perm"/>
</dbReference>
<evidence type="ECO:0000256" key="5">
    <source>
        <dbReference type="ARBA" id="ARBA00022683"/>
    </source>
</evidence>
<evidence type="ECO:0000256" key="2">
    <source>
        <dbReference type="ARBA" id="ARBA00022448"/>
    </source>
</evidence>
<dbReference type="EMBL" id="VUNC01000004">
    <property type="protein sequence ID" value="MST72751.1"/>
    <property type="molecule type" value="Genomic_DNA"/>
</dbReference>
<dbReference type="Pfam" id="PF00358">
    <property type="entry name" value="PTS_EIIA_1"/>
    <property type="match status" value="1"/>
</dbReference>
<evidence type="ECO:0000256" key="3">
    <source>
        <dbReference type="ARBA" id="ARBA00022597"/>
    </source>
</evidence>
<proteinExistence type="predicted"/>
<keyword evidence="6" id="KW-0418">Kinase</keyword>
<protein>
    <submittedName>
        <fullName evidence="8">PTS glucose transporter subunit IIA</fullName>
    </submittedName>
</protein>
<dbReference type="GO" id="GO:0016301">
    <property type="term" value="F:kinase activity"/>
    <property type="evidence" value="ECO:0007669"/>
    <property type="project" value="UniProtKB-KW"/>
</dbReference>
<dbReference type="AlphaFoldDB" id="A0A6N7XTQ5"/>
<comment type="caution">
    <text evidence="8">The sequence shown here is derived from an EMBL/GenBank/DDBJ whole genome shotgun (WGS) entry which is preliminary data.</text>
</comment>
<dbReference type="InterPro" id="IPR050890">
    <property type="entry name" value="PTS_EIIA_component"/>
</dbReference>
<keyword evidence="5" id="KW-0598">Phosphotransferase system</keyword>
<reference evidence="8 9" key="1">
    <citation type="submission" date="2019-08" db="EMBL/GenBank/DDBJ databases">
        <title>In-depth cultivation of the pig gut microbiome towards novel bacterial diversity and tailored functional studies.</title>
        <authorList>
            <person name="Wylensek D."/>
            <person name="Hitch T.C.A."/>
            <person name="Clavel T."/>
        </authorList>
    </citation>
    <scope>NUCLEOTIDE SEQUENCE [LARGE SCALE GENOMIC DNA]</scope>
    <source>
        <strain evidence="8 9">CA-Schmier-601-WT-1</strain>
    </source>
</reference>
<dbReference type="SUPFAM" id="SSF51261">
    <property type="entry name" value="Duplicated hybrid motif"/>
    <property type="match status" value="1"/>
</dbReference>
<name>A0A6N7XTQ5_9ACTN</name>
<feature type="domain" description="PTS EIIA type-1" evidence="7">
    <location>
        <begin position="103"/>
        <end position="207"/>
    </location>
</feature>
<organism evidence="8 9">
    <name type="scientific">Olsenella porci</name>
    <dbReference type="NCBI Taxonomy" id="2652279"/>
    <lineage>
        <taxon>Bacteria</taxon>
        <taxon>Bacillati</taxon>
        <taxon>Actinomycetota</taxon>
        <taxon>Coriobacteriia</taxon>
        <taxon>Coriobacteriales</taxon>
        <taxon>Atopobiaceae</taxon>
        <taxon>Olsenella</taxon>
    </lineage>
</organism>
<accession>A0A6N7XTQ5</accession>
<dbReference type="PROSITE" id="PS51093">
    <property type="entry name" value="PTS_EIIA_TYPE_1"/>
    <property type="match status" value="1"/>
</dbReference>
<dbReference type="NCBIfam" id="TIGR00830">
    <property type="entry name" value="PTBA"/>
    <property type="match status" value="1"/>
</dbReference>
<comment type="subcellular location">
    <subcellularLocation>
        <location evidence="1">Cytoplasm</location>
    </subcellularLocation>
</comment>
<dbReference type="Proteomes" id="UP000469325">
    <property type="component" value="Unassembled WGS sequence"/>
</dbReference>